<evidence type="ECO:0000313" key="2">
    <source>
        <dbReference type="EMBL" id="ATQ55403.1"/>
    </source>
</evidence>
<feature type="domain" description="Recombinase" evidence="1">
    <location>
        <begin position="5"/>
        <end position="61"/>
    </location>
</feature>
<dbReference type="Proteomes" id="UP000229314">
    <property type="component" value="Chromosome"/>
</dbReference>
<dbReference type="GO" id="GO:0000150">
    <property type="term" value="F:DNA strand exchange activity"/>
    <property type="evidence" value="ECO:0007669"/>
    <property type="project" value="InterPro"/>
</dbReference>
<dbReference type="InterPro" id="IPR038109">
    <property type="entry name" value="DNA_bind_recomb_sf"/>
</dbReference>
<dbReference type="AlphaFoldDB" id="A0A2D2BYT7"/>
<dbReference type="Gene3D" id="3.90.1750.20">
    <property type="entry name" value="Putative Large Serine Recombinase, Chain B, Domain 2"/>
    <property type="match status" value="1"/>
</dbReference>
<gene>
    <name evidence="2" type="ORF">PYTT13_05990</name>
</gene>
<dbReference type="Pfam" id="PF07508">
    <property type="entry name" value="Recombinase"/>
    <property type="match status" value="1"/>
</dbReference>
<evidence type="ECO:0000259" key="1">
    <source>
        <dbReference type="Pfam" id="PF07508"/>
    </source>
</evidence>
<dbReference type="InterPro" id="IPR011109">
    <property type="entry name" value="DNA_bind_recombinase_dom"/>
</dbReference>
<sequence length="80" mass="8277">MTGGRIFRDYAQGTSAGKIAEALNLEGVPGPRGGWWGTSTILGNREPGTGILNNELYVGRLSGTGCISARIRTPASGTRG</sequence>
<dbReference type="GeneID" id="99614466"/>
<organism evidence="2 3">
    <name type="scientific">Paracoccus yeei</name>
    <dbReference type="NCBI Taxonomy" id="147645"/>
    <lineage>
        <taxon>Bacteria</taxon>
        <taxon>Pseudomonadati</taxon>
        <taxon>Pseudomonadota</taxon>
        <taxon>Alphaproteobacteria</taxon>
        <taxon>Rhodobacterales</taxon>
        <taxon>Paracoccaceae</taxon>
        <taxon>Paracoccus</taxon>
    </lineage>
</organism>
<dbReference type="EMBL" id="CP024422">
    <property type="protein sequence ID" value="ATQ55403.1"/>
    <property type="molecule type" value="Genomic_DNA"/>
</dbReference>
<dbReference type="RefSeq" id="WP_099648516.1">
    <property type="nucleotide sequence ID" value="NZ_CP024422.1"/>
</dbReference>
<name>A0A2D2BYT7_9RHOB</name>
<evidence type="ECO:0000313" key="3">
    <source>
        <dbReference type="Proteomes" id="UP000229314"/>
    </source>
</evidence>
<dbReference type="GO" id="GO:0003677">
    <property type="term" value="F:DNA binding"/>
    <property type="evidence" value="ECO:0007669"/>
    <property type="project" value="InterPro"/>
</dbReference>
<reference evidence="2 3" key="1">
    <citation type="submission" date="2017-10" db="EMBL/GenBank/DDBJ databases">
        <title>Complete genome sequence of Paracoccus yeei TT13 isolated from human skin.</title>
        <authorList>
            <person name="Lee K."/>
            <person name="Lim J.Y."/>
            <person name="Hwang I."/>
        </authorList>
    </citation>
    <scope>NUCLEOTIDE SEQUENCE [LARGE SCALE GENOMIC DNA]</scope>
    <source>
        <strain evidence="2 3">TT13</strain>
    </source>
</reference>
<protein>
    <recommendedName>
        <fullName evidence="1">Recombinase domain-containing protein</fullName>
    </recommendedName>
</protein>
<accession>A0A2D2BYT7</accession>
<proteinExistence type="predicted"/>